<dbReference type="InterPro" id="IPR038765">
    <property type="entry name" value="Papain-like_cys_pep_sf"/>
</dbReference>
<dbReference type="Gene3D" id="3.10.620.30">
    <property type="match status" value="1"/>
</dbReference>
<dbReference type="PANTHER" id="PTHR33490">
    <property type="entry name" value="BLR5614 PROTEIN-RELATED"/>
    <property type="match status" value="1"/>
</dbReference>
<organism evidence="2 3">
    <name type="scientific">Desulfoprunum benzoelyticum</name>
    <dbReference type="NCBI Taxonomy" id="1506996"/>
    <lineage>
        <taxon>Bacteria</taxon>
        <taxon>Pseudomonadati</taxon>
        <taxon>Thermodesulfobacteriota</taxon>
        <taxon>Desulfobulbia</taxon>
        <taxon>Desulfobulbales</taxon>
        <taxon>Desulfobulbaceae</taxon>
        <taxon>Desulfoprunum</taxon>
    </lineage>
</organism>
<feature type="domain" description="Transglutaminase-like" evidence="1">
    <location>
        <begin position="391"/>
        <end position="451"/>
    </location>
</feature>
<dbReference type="Pfam" id="PF01841">
    <property type="entry name" value="Transglut_core"/>
    <property type="match status" value="1"/>
</dbReference>
<evidence type="ECO:0000259" key="1">
    <source>
        <dbReference type="SMART" id="SM00460"/>
    </source>
</evidence>
<dbReference type="SUPFAM" id="SSF54001">
    <property type="entry name" value="Cysteine proteinases"/>
    <property type="match status" value="1"/>
</dbReference>
<keyword evidence="3" id="KW-1185">Reference proteome</keyword>
<dbReference type="InterPro" id="IPR002931">
    <property type="entry name" value="Transglutaminase-like"/>
</dbReference>
<dbReference type="EMBL" id="JACHEO010000006">
    <property type="protein sequence ID" value="MBB5347807.1"/>
    <property type="molecule type" value="Genomic_DNA"/>
</dbReference>
<gene>
    <name evidence="2" type="ORF">HNQ81_001531</name>
</gene>
<evidence type="ECO:0000313" key="3">
    <source>
        <dbReference type="Proteomes" id="UP000539642"/>
    </source>
</evidence>
<sequence>MKQSAFRFPGPFIKITIFLLWLILFGLLVQRDFFITTLDPEESSAIVRAEREEYQGIYFHDRKIGYVATTFEPRDDGRITLDQKAAMILNVAGGKQPINLHLKAVMTVDSRLQDFTFSFRSPFYRMQADGRSSGNSVSFTLATGGSTIRERIELPAPPMLSTSRREYLLNQGIKVGEKVRIPWFDPLSLAGKDSVIEYRGRDKVLIHGRVQNLHHFIETVAGARISSWLDDRGDVLKEESPAGFVFLKEPKFKALAQSGEIPDLLAAVAAGLIGDMPPLDDLEQIRYRLHFPDDGGFVLHSGRQRYADGILTIDRESLPQVPGASPACTADPADLAATRMVQTGHPKLTELTERITAGKTSRLEALRAIAAWVHDNLEKRPVLGLPDALTILASRIGDCNEHAVLFAALARTAGIPCRIAAGVTFLKDAFYYHAWNEVCLDGQWITVDTTTNQLPADLGHIKFVEGEFRDQIRIGALLGQLSIEPLPPAAASPATQDHQGRNQR</sequence>
<comment type="caution">
    <text evidence="2">The sequence shown here is derived from an EMBL/GenBank/DDBJ whole genome shotgun (WGS) entry which is preliminary data.</text>
</comment>
<accession>A0A840UNH3</accession>
<dbReference type="Proteomes" id="UP000539642">
    <property type="component" value="Unassembled WGS sequence"/>
</dbReference>
<dbReference type="AlphaFoldDB" id="A0A840UNH3"/>
<dbReference type="RefSeq" id="WP_183349896.1">
    <property type="nucleotide sequence ID" value="NZ_JACHEO010000006.1"/>
</dbReference>
<protein>
    <recommendedName>
        <fullName evidence="1">Transglutaminase-like domain-containing protein</fullName>
    </recommendedName>
</protein>
<dbReference type="SMART" id="SM00460">
    <property type="entry name" value="TGc"/>
    <property type="match status" value="1"/>
</dbReference>
<reference evidence="2 3" key="1">
    <citation type="submission" date="2020-08" db="EMBL/GenBank/DDBJ databases">
        <title>Genomic Encyclopedia of Type Strains, Phase IV (KMG-IV): sequencing the most valuable type-strain genomes for metagenomic binning, comparative biology and taxonomic classification.</title>
        <authorList>
            <person name="Goeker M."/>
        </authorList>
    </citation>
    <scope>NUCLEOTIDE SEQUENCE [LARGE SCALE GENOMIC DNA]</scope>
    <source>
        <strain evidence="2 3">DSM 28570</strain>
    </source>
</reference>
<name>A0A840UNH3_9BACT</name>
<dbReference type="PANTHER" id="PTHR33490:SF3">
    <property type="entry name" value="CONSERVED INTEGRAL MEMBRANE PROTEIN"/>
    <property type="match status" value="1"/>
</dbReference>
<evidence type="ECO:0000313" key="2">
    <source>
        <dbReference type="EMBL" id="MBB5347807.1"/>
    </source>
</evidence>
<proteinExistence type="predicted"/>